<reference evidence="2 3" key="1">
    <citation type="journal article" date="2020" name="ISME J.">
        <title>Comparative genomics reveals insights into cyanobacterial evolution and habitat adaptation.</title>
        <authorList>
            <person name="Chen M.Y."/>
            <person name="Teng W.K."/>
            <person name="Zhao L."/>
            <person name="Hu C.X."/>
            <person name="Zhou Y.K."/>
            <person name="Han B.P."/>
            <person name="Song L.R."/>
            <person name="Shu W.S."/>
        </authorList>
    </citation>
    <scope>NUCLEOTIDE SEQUENCE [LARGE SCALE GENOMIC DNA]</scope>
    <source>
        <strain evidence="2 3">FACHB-391</strain>
    </source>
</reference>
<keyword evidence="3" id="KW-1185">Reference proteome</keyword>
<proteinExistence type="predicted"/>
<keyword evidence="1" id="KW-0812">Transmembrane</keyword>
<dbReference type="RefSeq" id="WP_190900971.1">
    <property type="nucleotide sequence ID" value="NZ_JACJTE010000106.1"/>
</dbReference>
<name>A0ABR8F867_NOSLI</name>
<keyword evidence="1" id="KW-0472">Membrane</keyword>
<keyword evidence="1" id="KW-1133">Transmembrane helix</keyword>
<gene>
    <name evidence="2" type="ORF">H6G95_35270</name>
</gene>
<sequence length="74" mass="8573">MFATYIVWIKLVFSLSCYVMLGWLFAWTPVWSEALQQSSAFTLSRITLIFLTLTLTRTFAWKIFGVISWAKTLG</sequence>
<organism evidence="2 3">
    <name type="scientific">Nostoc linckia FACHB-391</name>
    <dbReference type="NCBI Taxonomy" id="2692906"/>
    <lineage>
        <taxon>Bacteria</taxon>
        <taxon>Bacillati</taxon>
        <taxon>Cyanobacteriota</taxon>
        <taxon>Cyanophyceae</taxon>
        <taxon>Nostocales</taxon>
        <taxon>Nostocaceae</taxon>
        <taxon>Nostoc</taxon>
    </lineage>
</organism>
<dbReference type="EMBL" id="JACJTE010000106">
    <property type="protein sequence ID" value="MBD2565733.1"/>
    <property type="molecule type" value="Genomic_DNA"/>
</dbReference>
<evidence type="ECO:0000256" key="1">
    <source>
        <dbReference type="SAM" id="Phobius"/>
    </source>
</evidence>
<evidence type="ECO:0000313" key="2">
    <source>
        <dbReference type="EMBL" id="MBD2565733.1"/>
    </source>
</evidence>
<comment type="caution">
    <text evidence="2">The sequence shown here is derived from an EMBL/GenBank/DDBJ whole genome shotgun (WGS) entry which is preliminary data.</text>
</comment>
<feature type="transmembrane region" description="Helical" evidence="1">
    <location>
        <begin position="7"/>
        <end position="26"/>
    </location>
</feature>
<dbReference type="Proteomes" id="UP000604661">
    <property type="component" value="Unassembled WGS sequence"/>
</dbReference>
<protein>
    <submittedName>
        <fullName evidence="2">Uncharacterized protein</fullName>
    </submittedName>
</protein>
<accession>A0ABR8F867</accession>
<evidence type="ECO:0000313" key="3">
    <source>
        <dbReference type="Proteomes" id="UP000604661"/>
    </source>
</evidence>
<feature type="transmembrane region" description="Helical" evidence="1">
    <location>
        <begin position="46"/>
        <end position="70"/>
    </location>
</feature>